<dbReference type="EMBL" id="KV441474">
    <property type="protein sequence ID" value="OAG22418.1"/>
    <property type="molecule type" value="Genomic_DNA"/>
</dbReference>
<reference evidence="1 2" key="1">
    <citation type="submission" date="2016-05" db="EMBL/GenBank/DDBJ databases">
        <title>Comparative analysis of secretome profiles of manganese(II)-oxidizing ascomycete fungi.</title>
        <authorList>
            <consortium name="DOE Joint Genome Institute"/>
            <person name="Zeiner C.A."/>
            <person name="Purvine S.O."/>
            <person name="Zink E.M."/>
            <person name="Wu S."/>
            <person name="Pasa-Tolic L."/>
            <person name="Chaput D.L."/>
            <person name="Haridas S."/>
            <person name="Grigoriev I.V."/>
            <person name="Santelli C.M."/>
            <person name="Hansel C.M."/>
        </authorList>
    </citation>
    <scope>NUCLEOTIDE SEQUENCE [LARGE SCALE GENOMIC DNA]</scope>
    <source>
        <strain evidence="1 2">SRC1lrK2f</strain>
    </source>
</reference>
<keyword evidence="2" id="KW-1185">Reference proteome</keyword>
<organism evidence="1 2">
    <name type="scientific">Alternaria alternata</name>
    <name type="common">Alternaria rot fungus</name>
    <name type="synonym">Torula alternata</name>
    <dbReference type="NCBI Taxonomy" id="5599"/>
    <lineage>
        <taxon>Eukaryota</taxon>
        <taxon>Fungi</taxon>
        <taxon>Dikarya</taxon>
        <taxon>Ascomycota</taxon>
        <taxon>Pezizomycotina</taxon>
        <taxon>Dothideomycetes</taxon>
        <taxon>Pleosporomycetidae</taxon>
        <taxon>Pleosporales</taxon>
        <taxon>Pleosporineae</taxon>
        <taxon>Pleosporaceae</taxon>
        <taxon>Alternaria</taxon>
        <taxon>Alternaria sect. Alternaria</taxon>
        <taxon>Alternaria alternata complex</taxon>
    </lineage>
</organism>
<dbReference type="AlphaFoldDB" id="A0A177DSL1"/>
<protein>
    <submittedName>
        <fullName evidence="1">Uncharacterized protein</fullName>
    </submittedName>
</protein>
<proteinExistence type="predicted"/>
<evidence type="ECO:0000313" key="2">
    <source>
        <dbReference type="Proteomes" id="UP000077248"/>
    </source>
</evidence>
<name>A0A177DSL1_ALTAL</name>
<gene>
    <name evidence="1" type="ORF">CC77DRAFT_1006969</name>
</gene>
<dbReference type="GeneID" id="29109047"/>
<evidence type="ECO:0000313" key="1">
    <source>
        <dbReference type="EMBL" id="OAG22418.1"/>
    </source>
</evidence>
<dbReference type="Proteomes" id="UP000077248">
    <property type="component" value="Unassembled WGS sequence"/>
</dbReference>
<dbReference type="KEGG" id="aalt:CC77DRAFT_1006969"/>
<accession>A0A177DSL1</accession>
<sequence>MDYANLSDRSGSSEYGHDHREPRICAGTVIWHDALKNISNTTTNWKIHNIIINGRWRLKIINRTQLVRVTQSTEWLLNKGGLKQEVKAHQLLFGSLHSTFSCHFASQRTLTADALAHRMNRINMTHFFVTHTSREEALLFRVAYKMNRKIDGLDATSDTTAIVNVVESHKSCLLSVLSLSGEFFTKIPSRRRCAIEKCCKHCGRRDLKPLRVGSIPHYRYVRAERGHRGRILSSLKGHSWAIEFASVDGTVQRTIEGLESG</sequence>
<dbReference type="RefSeq" id="XP_018387839.1">
    <property type="nucleotide sequence ID" value="XM_018523453.1"/>
</dbReference>
<dbReference type="VEuPathDB" id="FungiDB:CC77DRAFT_1006969"/>